<dbReference type="RefSeq" id="WP_265790445.1">
    <property type="nucleotide sequence ID" value="NZ_BAABRS010000003.1"/>
</dbReference>
<gene>
    <name evidence="4 6" type="primary">fliE</name>
    <name evidence="6" type="ORF">LQ318_12000</name>
</gene>
<keyword evidence="6" id="KW-0969">Cilium</keyword>
<dbReference type="Pfam" id="PF02049">
    <property type="entry name" value="FliE"/>
    <property type="match status" value="1"/>
</dbReference>
<evidence type="ECO:0000256" key="1">
    <source>
        <dbReference type="ARBA" id="ARBA00004117"/>
    </source>
</evidence>
<evidence type="ECO:0000256" key="3">
    <source>
        <dbReference type="ARBA" id="ARBA00023143"/>
    </source>
</evidence>
<evidence type="ECO:0000256" key="4">
    <source>
        <dbReference type="HAMAP-Rule" id="MF_00724"/>
    </source>
</evidence>
<dbReference type="HAMAP" id="MF_00724">
    <property type="entry name" value="FliE"/>
    <property type="match status" value="1"/>
</dbReference>
<accession>A0ABT3Q0I0</accession>
<keyword evidence="6" id="KW-0966">Cell projection</keyword>
<keyword evidence="3 4" id="KW-0975">Bacterial flagellum</keyword>
<comment type="caution">
    <text evidence="6">The sequence shown here is derived from an EMBL/GenBank/DDBJ whole genome shotgun (WGS) entry which is preliminary data.</text>
</comment>
<proteinExistence type="inferred from homology"/>
<evidence type="ECO:0000313" key="6">
    <source>
        <dbReference type="EMBL" id="MCW9713624.1"/>
    </source>
</evidence>
<dbReference type="PANTHER" id="PTHR34653">
    <property type="match status" value="1"/>
</dbReference>
<evidence type="ECO:0000313" key="7">
    <source>
        <dbReference type="Proteomes" id="UP001207337"/>
    </source>
</evidence>
<sequence>MIEAIEAGGIVQQTDNIEFSPSQREIETGEDAQSFADVLSNAINNVDETMKTSDHKVQEFIAGESDNVHDVMISMQRAQMSFELMVEVRNKAIETYQEISRMQI</sequence>
<keyword evidence="6" id="KW-0282">Flagellum</keyword>
<dbReference type="Proteomes" id="UP001207337">
    <property type="component" value="Unassembled WGS sequence"/>
</dbReference>
<comment type="similarity">
    <text evidence="2 4">Belongs to the FliE family.</text>
</comment>
<keyword evidence="7" id="KW-1185">Reference proteome</keyword>
<evidence type="ECO:0000256" key="5">
    <source>
        <dbReference type="NCBIfam" id="TIGR00205"/>
    </source>
</evidence>
<dbReference type="InterPro" id="IPR001624">
    <property type="entry name" value="FliE"/>
</dbReference>
<dbReference type="NCBIfam" id="TIGR00205">
    <property type="entry name" value="fliE"/>
    <property type="match status" value="1"/>
</dbReference>
<dbReference type="EMBL" id="JAJNDC010000003">
    <property type="protein sequence ID" value="MCW9713624.1"/>
    <property type="molecule type" value="Genomic_DNA"/>
</dbReference>
<reference evidence="6 7" key="1">
    <citation type="submission" date="2021-11" db="EMBL/GenBank/DDBJ databases">
        <title>Aliifidinibius sp. nov., a new bacterium isolated from saline soil.</title>
        <authorList>
            <person name="Galisteo C."/>
            <person name="De La Haba R."/>
            <person name="Sanchez-Porro C."/>
            <person name="Ventosa A."/>
        </authorList>
    </citation>
    <scope>NUCLEOTIDE SEQUENCE [LARGE SCALE GENOMIC DNA]</scope>
    <source>
        <strain evidence="6 7">KACC 190600</strain>
    </source>
</reference>
<organism evidence="6 7">
    <name type="scientific">Fodinibius salicampi</name>
    <dbReference type="NCBI Taxonomy" id="1920655"/>
    <lineage>
        <taxon>Bacteria</taxon>
        <taxon>Pseudomonadati</taxon>
        <taxon>Balneolota</taxon>
        <taxon>Balneolia</taxon>
        <taxon>Balneolales</taxon>
        <taxon>Balneolaceae</taxon>
        <taxon>Fodinibius</taxon>
    </lineage>
</organism>
<comment type="subcellular location">
    <subcellularLocation>
        <location evidence="1 4">Bacterial flagellum basal body</location>
    </subcellularLocation>
</comment>
<evidence type="ECO:0000256" key="2">
    <source>
        <dbReference type="ARBA" id="ARBA00009272"/>
    </source>
</evidence>
<protein>
    <recommendedName>
        <fullName evidence="4 5">Flagellar hook-basal body complex protein FliE</fullName>
    </recommendedName>
</protein>
<dbReference type="PRINTS" id="PR01006">
    <property type="entry name" value="FLGHOOKFLIE"/>
</dbReference>
<name>A0ABT3Q0I0_9BACT</name>
<dbReference type="PANTHER" id="PTHR34653:SF1">
    <property type="entry name" value="FLAGELLAR HOOK-BASAL BODY COMPLEX PROTEIN FLIE"/>
    <property type="match status" value="1"/>
</dbReference>